<keyword evidence="4" id="KW-0418">Kinase</keyword>
<evidence type="ECO:0000256" key="3">
    <source>
        <dbReference type="ARBA" id="ARBA00022679"/>
    </source>
</evidence>
<evidence type="ECO:0000256" key="5">
    <source>
        <dbReference type="ARBA" id="ARBA00023012"/>
    </source>
</evidence>
<dbReference type="GO" id="GO:0004673">
    <property type="term" value="F:protein histidine kinase activity"/>
    <property type="evidence" value="ECO:0007669"/>
    <property type="project" value="UniProtKB-EC"/>
</dbReference>
<evidence type="ECO:0000313" key="7">
    <source>
        <dbReference type="EMBL" id="GGO76289.1"/>
    </source>
</evidence>
<dbReference type="SUPFAM" id="SSF55874">
    <property type="entry name" value="ATPase domain of HSP90 chaperone/DNA topoisomerase II/histidine kinase"/>
    <property type="match status" value="1"/>
</dbReference>
<organism evidence="7 8">
    <name type="scientific">Nonomuraea cavernae</name>
    <dbReference type="NCBI Taxonomy" id="2045107"/>
    <lineage>
        <taxon>Bacteria</taxon>
        <taxon>Bacillati</taxon>
        <taxon>Actinomycetota</taxon>
        <taxon>Actinomycetes</taxon>
        <taxon>Streptosporangiales</taxon>
        <taxon>Streptosporangiaceae</taxon>
        <taxon>Nonomuraea</taxon>
    </lineage>
</organism>
<evidence type="ECO:0000256" key="1">
    <source>
        <dbReference type="ARBA" id="ARBA00000085"/>
    </source>
</evidence>
<keyword evidence="5" id="KW-0902">Two-component regulatory system</keyword>
<dbReference type="PANTHER" id="PTHR24421">
    <property type="entry name" value="NITRATE/NITRITE SENSOR PROTEIN NARX-RELATED"/>
    <property type="match status" value="1"/>
</dbReference>
<keyword evidence="3" id="KW-0808">Transferase</keyword>
<comment type="caution">
    <text evidence="7">The sequence shown here is derived from an EMBL/GenBank/DDBJ whole genome shotgun (WGS) entry which is preliminary data.</text>
</comment>
<dbReference type="InterPro" id="IPR036890">
    <property type="entry name" value="HATPase_C_sf"/>
</dbReference>
<dbReference type="EMBL" id="BMNH01000019">
    <property type="protein sequence ID" value="GGO76289.1"/>
    <property type="molecule type" value="Genomic_DNA"/>
</dbReference>
<gene>
    <name evidence="7" type="ORF">GCM10012289_53310</name>
</gene>
<keyword evidence="8" id="KW-1185">Reference proteome</keyword>
<evidence type="ECO:0000256" key="2">
    <source>
        <dbReference type="ARBA" id="ARBA00012438"/>
    </source>
</evidence>
<comment type="catalytic activity">
    <reaction evidence="1">
        <text>ATP + protein L-histidine = ADP + protein N-phospho-L-histidine.</text>
        <dbReference type="EC" id="2.7.13.3"/>
    </reaction>
</comment>
<name>A0A918DPW7_9ACTN</name>
<reference evidence="7" key="1">
    <citation type="journal article" date="2014" name="Int. J. Syst. Evol. Microbiol.">
        <title>Complete genome sequence of Corynebacterium casei LMG S-19264T (=DSM 44701T), isolated from a smear-ripened cheese.</title>
        <authorList>
            <consortium name="US DOE Joint Genome Institute (JGI-PGF)"/>
            <person name="Walter F."/>
            <person name="Albersmeier A."/>
            <person name="Kalinowski J."/>
            <person name="Ruckert C."/>
        </authorList>
    </citation>
    <scope>NUCLEOTIDE SEQUENCE</scope>
    <source>
        <strain evidence="7">CGMCC 4.7368</strain>
    </source>
</reference>
<reference evidence="7" key="2">
    <citation type="submission" date="2020-09" db="EMBL/GenBank/DDBJ databases">
        <authorList>
            <person name="Sun Q."/>
            <person name="Zhou Y."/>
        </authorList>
    </citation>
    <scope>NUCLEOTIDE SEQUENCE</scope>
    <source>
        <strain evidence="7">CGMCC 4.7368</strain>
    </source>
</reference>
<dbReference type="Gene3D" id="3.30.565.10">
    <property type="entry name" value="Histidine kinase-like ATPase, C-terminal domain"/>
    <property type="match status" value="1"/>
</dbReference>
<dbReference type="Pfam" id="PF02518">
    <property type="entry name" value="HATPase_c"/>
    <property type="match status" value="1"/>
</dbReference>
<proteinExistence type="predicted"/>
<dbReference type="Proteomes" id="UP000646523">
    <property type="component" value="Unassembled WGS sequence"/>
</dbReference>
<evidence type="ECO:0000313" key="8">
    <source>
        <dbReference type="Proteomes" id="UP000646523"/>
    </source>
</evidence>
<sequence>MRHPPEELARSFATIRAGALEALTELHRILGLLRNDAGGADPAPQPTLDDLEGLVAGVREAGLEVTLVTEPDQGGPVPPGVQLSAYRIVQEALSNVLRHAPGAAARVEIRHMARCLDLRVANGPAAASAPERAGSGHGVVGMRERAAMLGGELGAGPGPDGGYTVTARLPFGKGAAT</sequence>
<dbReference type="AlphaFoldDB" id="A0A918DPW7"/>
<dbReference type="InterPro" id="IPR003594">
    <property type="entry name" value="HATPase_dom"/>
</dbReference>
<feature type="domain" description="Histidine kinase/HSP90-like ATPase" evidence="6">
    <location>
        <begin position="81"/>
        <end position="171"/>
    </location>
</feature>
<accession>A0A918DPW7</accession>
<dbReference type="InterPro" id="IPR050482">
    <property type="entry name" value="Sensor_HK_TwoCompSys"/>
</dbReference>
<dbReference type="EC" id="2.7.13.3" evidence="2"/>
<dbReference type="RefSeq" id="WP_189126907.1">
    <property type="nucleotide sequence ID" value="NZ_BMNH01000019.1"/>
</dbReference>
<dbReference type="CDD" id="cd16917">
    <property type="entry name" value="HATPase_UhpB-NarQ-NarX-like"/>
    <property type="match status" value="1"/>
</dbReference>
<evidence type="ECO:0000256" key="4">
    <source>
        <dbReference type="ARBA" id="ARBA00022777"/>
    </source>
</evidence>
<dbReference type="GO" id="GO:0000160">
    <property type="term" value="P:phosphorelay signal transduction system"/>
    <property type="evidence" value="ECO:0007669"/>
    <property type="project" value="UniProtKB-KW"/>
</dbReference>
<protein>
    <recommendedName>
        <fullName evidence="2">histidine kinase</fullName>
        <ecNumber evidence="2">2.7.13.3</ecNumber>
    </recommendedName>
</protein>
<dbReference type="PANTHER" id="PTHR24421:SF10">
    <property type="entry name" value="NITRATE_NITRITE SENSOR PROTEIN NARQ"/>
    <property type="match status" value="1"/>
</dbReference>
<evidence type="ECO:0000259" key="6">
    <source>
        <dbReference type="Pfam" id="PF02518"/>
    </source>
</evidence>